<gene>
    <name evidence="6" type="ORF">PSTT_16863</name>
</gene>
<dbReference type="SUPFAM" id="SSF75553">
    <property type="entry name" value="Smc hinge domain"/>
    <property type="match status" value="1"/>
</dbReference>
<keyword evidence="4" id="KW-0131">Cell cycle</keyword>
<reference evidence="6" key="1">
    <citation type="submission" date="2017-12" db="EMBL/GenBank/DDBJ databases">
        <title>Gene loss provides genomic basis for host adaptation in cereal stripe rust fungi.</title>
        <authorList>
            <person name="Xia C."/>
        </authorList>
    </citation>
    <scope>NUCLEOTIDE SEQUENCE [LARGE SCALE GENOMIC DNA]</scope>
    <source>
        <strain evidence="6">93-210</strain>
    </source>
</reference>
<dbReference type="AlphaFoldDB" id="A0A2S4UB19"/>
<dbReference type="PANTHER" id="PTHR18937">
    <property type="entry name" value="STRUCTURAL MAINTENANCE OF CHROMOSOMES SMC FAMILY MEMBER"/>
    <property type="match status" value="1"/>
</dbReference>
<evidence type="ECO:0000313" key="7">
    <source>
        <dbReference type="Proteomes" id="UP000239156"/>
    </source>
</evidence>
<evidence type="ECO:0000256" key="4">
    <source>
        <dbReference type="ARBA" id="ARBA00023306"/>
    </source>
</evidence>
<name>A0A2S4UB19_9BASI</name>
<evidence type="ECO:0000256" key="1">
    <source>
        <dbReference type="ARBA" id="ARBA00022618"/>
    </source>
</evidence>
<sequence length="253" mass="27163">MLWDTSGLRLSPVPLVDNGSSRSQDDQKEDLLPPLAIALLGPQIQRCTSSSTVGCSFVYSSGAIKVTPVNERLRNLATGARLAIDLIKHDPIYERAVQHACGNTIICDSTQIARHVVYEKGNEVKAVSLAGTVIHKGGNMSGGVTGSDGSRKFDGREVQGLKRAQEDILTKIKANSSNAPRDNDEALLADISRLEANLTFLKDDLLASETTLAGIAQAEIEAIKSESRALEGAQSAVNRVEDKLSNHFVNQLM</sequence>
<accession>A0A2S4UB19</accession>
<keyword evidence="7" id="KW-1185">Reference proteome</keyword>
<comment type="caution">
    <text evidence="6">The sequence shown here is derived from an EMBL/GenBank/DDBJ whole genome shotgun (WGS) entry which is preliminary data.</text>
</comment>
<dbReference type="InterPro" id="IPR036277">
    <property type="entry name" value="SMC_hinge_sf"/>
</dbReference>
<evidence type="ECO:0000313" key="6">
    <source>
        <dbReference type="EMBL" id="POV94416.1"/>
    </source>
</evidence>
<dbReference type="GO" id="GO:0008278">
    <property type="term" value="C:cohesin complex"/>
    <property type="evidence" value="ECO:0007669"/>
    <property type="project" value="TreeGrafter"/>
</dbReference>
<dbReference type="GO" id="GO:0051301">
    <property type="term" value="P:cell division"/>
    <property type="evidence" value="ECO:0007669"/>
    <property type="project" value="UniProtKB-KW"/>
</dbReference>
<protein>
    <recommendedName>
        <fullName evidence="5">SMC hinge domain-containing protein</fullName>
    </recommendedName>
</protein>
<dbReference type="Gene3D" id="3.30.70.1620">
    <property type="match status" value="1"/>
</dbReference>
<dbReference type="PANTHER" id="PTHR18937:SF12">
    <property type="entry name" value="STRUCTURAL MAINTENANCE OF CHROMOSOMES PROTEIN"/>
    <property type="match status" value="1"/>
</dbReference>
<evidence type="ECO:0000259" key="5">
    <source>
        <dbReference type="Pfam" id="PF06470"/>
    </source>
</evidence>
<dbReference type="GO" id="GO:0005634">
    <property type="term" value="C:nucleus"/>
    <property type="evidence" value="ECO:0007669"/>
    <property type="project" value="TreeGrafter"/>
</dbReference>
<dbReference type="InterPro" id="IPR010935">
    <property type="entry name" value="SMC_hinge"/>
</dbReference>
<keyword evidence="3" id="KW-0539">Nucleus</keyword>
<keyword evidence="2" id="KW-0498">Mitosis</keyword>
<proteinExistence type="predicted"/>
<organism evidence="6 7">
    <name type="scientific">Puccinia striiformis</name>
    <dbReference type="NCBI Taxonomy" id="27350"/>
    <lineage>
        <taxon>Eukaryota</taxon>
        <taxon>Fungi</taxon>
        <taxon>Dikarya</taxon>
        <taxon>Basidiomycota</taxon>
        <taxon>Pucciniomycotina</taxon>
        <taxon>Pucciniomycetes</taxon>
        <taxon>Pucciniales</taxon>
        <taxon>Pucciniaceae</taxon>
        <taxon>Puccinia</taxon>
    </lineage>
</organism>
<evidence type="ECO:0000256" key="2">
    <source>
        <dbReference type="ARBA" id="ARBA00022776"/>
    </source>
</evidence>
<feature type="domain" description="SMC hinge" evidence="5">
    <location>
        <begin position="75"/>
        <end position="116"/>
    </location>
</feature>
<dbReference type="Pfam" id="PF06470">
    <property type="entry name" value="SMC_hinge"/>
    <property type="match status" value="1"/>
</dbReference>
<evidence type="ECO:0000256" key="3">
    <source>
        <dbReference type="ARBA" id="ARBA00023242"/>
    </source>
</evidence>
<dbReference type="VEuPathDB" id="FungiDB:PSTT_16863"/>
<dbReference type="GO" id="GO:0007062">
    <property type="term" value="P:sister chromatid cohesion"/>
    <property type="evidence" value="ECO:0007669"/>
    <property type="project" value="TreeGrafter"/>
</dbReference>
<dbReference type="GO" id="GO:0003677">
    <property type="term" value="F:DNA binding"/>
    <property type="evidence" value="ECO:0007669"/>
    <property type="project" value="TreeGrafter"/>
</dbReference>
<dbReference type="Proteomes" id="UP000239156">
    <property type="component" value="Unassembled WGS sequence"/>
</dbReference>
<dbReference type="EMBL" id="PKSL01000422">
    <property type="protein sequence ID" value="POV94416.1"/>
    <property type="molecule type" value="Genomic_DNA"/>
</dbReference>
<keyword evidence="1" id="KW-0132">Cell division</keyword>
<dbReference type="GO" id="GO:0005524">
    <property type="term" value="F:ATP binding"/>
    <property type="evidence" value="ECO:0007669"/>
    <property type="project" value="InterPro"/>
</dbReference>